<proteinExistence type="predicted"/>
<dbReference type="Proteomes" id="UP000440125">
    <property type="component" value="Unassembled WGS sequence"/>
</dbReference>
<evidence type="ECO:0000313" key="1">
    <source>
        <dbReference type="EMBL" id="MUM64825.1"/>
    </source>
</evidence>
<dbReference type="RefSeq" id="WP_240872178.1">
    <property type="nucleotide sequence ID" value="NZ_WFIY01000004.1"/>
</dbReference>
<dbReference type="EMBL" id="WFIY01000004">
    <property type="protein sequence ID" value="MUM64825.1"/>
    <property type="molecule type" value="Genomic_DNA"/>
</dbReference>
<sequence>MIEEKLKEVYGIDKYGKNIPEWAEKIKYEFVDEVMQDKLREAKIWINELYKVFEELQERLKVKGMLFSREMKSFLEDPRRHLVKKLFIYYHDLIRGKLSVDDFIVKGRQAIVSSFNSNMRSIYQSWGLASIVLLLAEKGNYELIYPEHGYLDFDRSGKQKSGTIPPNIVLGNVVASFSFFLEAPRPITWEDGGDLEKVWKFYSLVRPDMLIYEGTEINIVDPQGDIPIKRPDYIVEYKELPNWWKRWRYLKDYKPLDGNEWRARWLKGLYEGFAEILGVEAKDLPSFSEGKSKRIKEYKVIELYEAIYKPRKGGVVISRVPVEDGVKKEIINNNVFLIDDVGFDRKKLEILVERMTKGIKASYDVRELAYKFAMSRKEEFIEWMKSQGLCWETSS</sequence>
<organism evidence="1 2">
    <name type="scientific">Acidianus infernus</name>
    <dbReference type="NCBI Taxonomy" id="12915"/>
    <lineage>
        <taxon>Archaea</taxon>
        <taxon>Thermoproteota</taxon>
        <taxon>Thermoprotei</taxon>
        <taxon>Sulfolobales</taxon>
        <taxon>Sulfolobaceae</taxon>
        <taxon>Acidianus</taxon>
    </lineage>
</organism>
<gene>
    <name evidence="1" type="ORF">D1867_06115</name>
</gene>
<protein>
    <submittedName>
        <fullName evidence="1">Uncharacterized protein</fullName>
    </submittedName>
</protein>
<comment type="caution">
    <text evidence="1">The sequence shown here is derived from an EMBL/GenBank/DDBJ whole genome shotgun (WGS) entry which is preliminary data.</text>
</comment>
<keyword evidence="2" id="KW-1185">Reference proteome</keyword>
<dbReference type="AlphaFoldDB" id="A0A6A9QEX8"/>
<reference evidence="1 2" key="1">
    <citation type="submission" date="2019-10" db="EMBL/GenBank/DDBJ databases">
        <title>Genome Sequences from Six Type Strain Members of the Archaeal Family Sulfolobaceae: Acidianus ambivalens, Acidianus infernus, Metallosphaera prunae, Stygiolobus azoricus, Sulfolobus metallicus, and Sulfurisphaera ohwakuensis.</title>
        <authorList>
            <person name="Counts J.A."/>
            <person name="Kelly R.M."/>
        </authorList>
    </citation>
    <scope>NUCLEOTIDE SEQUENCE [LARGE SCALE GENOMIC DNA]</scope>
    <source>
        <strain evidence="1 2">DSM 3191</strain>
    </source>
</reference>
<name>A0A6A9QEX8_ACIIN</name>
<accession>A0A6A9QEX8</accession>
<evidence type="ECO:0000313" key="2">
    <source>
        <dbReference type="Proteomes" id="UP000440125"/>
    </source>
</evidence>